<dbReference type="EMBL" id="BMAO01024989">
    <property type="protein sequence ID" value="GFQ99335.1"/>
    <property type="molecule type" value="Genomic_DNA"/>
</dbReference>
<evidence type="ECO:0000313" key="2">
    <source>
        <dbReference type="Proteomes" id="UP000887116"/>
    </source>
</evidence>
<evidence type="ECO:0000313" key="1">
    <source>
        <dbReference type="EMBL" id="GFQ99335.1"/>
    </source>
</evidence>
<proteinExistence type="predicted"/>
<comment type="caution">
    <text evidence="1">The sequence shown here is derived from an EMBL/GenBank/DDBJ whole genome shotgun (WGS) entry which is preliminary data.</text>
</comment>
<dbReference type="AlphaFoldDB" id="A0A8X6L6B8"/>
<name>A0A8X6L6B8_TRICU</name>
<sequence length="121" mass="14137">MKPRDGFAYPHIRFVRYSKYGANFLGVRNSVSKKLGSASPESSSTDFCIDYLWLRQQFHLVIPRWPDCYGYYICSDKISTEEIFEILVAAVEVWVNPNDLRMPEDRLYICVILRKFNAVNS</sequence>
<keyword evidence="2" id="KW-1185">Reference proteome</keyword>
<organism evidence="1 2">
    <name type="scientific">Trichonephila clavata</name>
    <name type="common">Joro spider</name>
    <name type="synonym">Nephila clavata</name>
    <dbReference type="NCBI Taxonomy" id="2740835"/>
    <lineage>
        <taxon>Eukaryota</taxon>
        <taxon>Metazoa</taxon>
        <taxon>Ecdysozoa</taxon>
        <taxon>Arthropoda</taxon>
        <taxon>Chelicerata</taxon>
        <taxon>Arachnida</taxon>
        <taxon>Araneae</taxon>
        <taxon>Araneomorphae</taxon>
        <taxon>Entelegynae</taxon>
        <taxon>Araneoidea</taxon>
        <taxon>Nephilidae</taxon>
        <taxon>Trichonephila</taxon>
    </lineage>
</organism>
<gene>
    <name evidence="1" type="ORF">TNCT_584341</name>
</gene>
<accession>A0A8X6L6B8</accession>
<reference evidence="1" key="1">
    <citation type="submission" date="2020-07" db="EMBL/GenBank/DDBJ databases">
        <title>Multicomponent nature underlies the extraordinary mechanical properties of spider dragline silk.</title>
        <authorList>
            <person name="Kono N."/>
            <person name="Nakamura H."/>
            <person name="Mori M."/>
            <person name="Yoshida Y."/>
            <person name="Ohtoshi R."/>
            <person name="Malay A.D."/>
            <person name="Moran D.A.P."/>
            <person name="Tomita M."/>
            <person name="Numata K."/>
            <person name="Arakawa K."/>
        </authorList>
    </citation>
    <scope>NUCLEOTIDE SEQUENCE</scope>
</reference>
<dbReference type="Proteomes" id="UP000887116">
    <property type="component" value="Unassembled WGS sequence"/>
</dbReference>
<protein>
    <submittedName>
        <fullName evidence="1">Uncharacterized protein</fullName>
    </submittedName>
</protein>